<dbReference type="PROSITE" id="PS00409">
    <property type="entry name" value="PROKAR_NTER_METHYL"/>
    <property type="match status" value="1"/>
</dbReference>
<keyword evidence="3" id="KW-1185">Reference proteome</keyword>
<dbReference type="InterPro" id="IPR012902">
    <property type="entry name" value="N_methyl_site"/>
</dbReference>
<dbReference type="Proteomes" id="UP000318741">
    <property type="component" value="Chromosome"/>
</dbReference>
<name>A0A517P8Y5_9PLAN</name>
<dbReference type="EMBL" id="CP036265">
    <property type="protein sequence ID" value="QDT15825.1"/>
    <property type="molecule type" value="Genomic_DNA"/>
</dbReference>
<evidence type="ECO:0000256" key="1">
    <source>
        <dbReference type="SAM" id="MobiDB-lite"/>
    </source>
</evidence>
<sequence>MSFPPAPPRRLGDPGLADPGPPRRGLSLLELTAALTLLGIVAAVVVPRLGVAARGVDVRSCERCRETLDVHAALHRRNTGAWPQTNLSDLGASLPEGLPVCPVDGTAYTFDAATGKTVPHAH</sequence>
<dbReference type="KEGG" id="acaf:CA12_19200"/>
<evidence type="ECO:0000313" key="2">
    <source>
        <dbReference type="EMBL" id="QDT15825.1"/>
    </source>
</evidence>
<dbReference type="AlphaFoldDB" id="A0A517P8Y5"/>
<evidence type="ECO:0000313" key="3">
    <source>
        <dbReference type="Proteomes" id="UP000318741"/>
    </source>
</evidence>
<protein>
    <recommendedName>
        <fullName evidence="4">Type II secretion system protein G</fullName>
    </recommendedName>
</protein>
<proteinExistence type="predicted"/>
<dbReference type="SUPFAM" id="SSF54523">
    <property type="entry name" value="Pili subunits"/>
    <property type="match status" value="1"/>
</dbReference>
<accession>A0A517P8Y5</accession>
<feature type="compositionally biased region" description="Low complexity" evidence="1">
    <location>
        <begin position="13"/>
        <end position="22"/>
    </location>
</feature>
<dbReference type="InterPro" id="IPR045584">
    <property type="entry name" value="Pilin-like"/>
</dbReference>
<gene>
    <name evidence="2" type="ORF">CA12_19200</name>
</gene>
<dbReference type="RefSeq" id="WP_165700657.1">
    <property type="nucleotide sequence ID" value="NZ_CP036265.1"/>
</dbReference>
<reference evidence="2 3" key="1">
    <citation type="submission" date="2019-02" db="EMBL/GenBank/DDBJ databases">
        <title>Deep-cultivation of Planctomycetes and their phenomic and genomic characterization uncovers novel biology.</title>
        <authorList>
            <person name="Wiegand S."/>
            <person name="Jogler M."/>
            <person name="Boedeker C."/>
            <person name="Pinto D."/>
            <person name="Vollmers J."/>
            <person name="Rivas-Marin E."/>
            <person name="Kohn T."/>
            <person name="Peeters S.H."/>
            <person name="Heuer A."/>
            <person name="Rast P."/>
            <person name="Oberbeckmann S."/>
            <person name="Bunk B."/>
            <person name="Jeske O."/>
            <person name="Meyerdierks A."/>
            <person name="Storesund J.E."/>
            <person name="Kallscheuer N."/>
            <person name="Luecker S."/>
            <person name="Lage O.M."/>
            <person name="Pohl T."/>
            <person name="Merkel B.J."/>
            <person name="Hornburger P."/>
            <person name="Mueller R.-W."/>
            <person name="Bruemmer F."/>
            <person name="Labrenz M."/>
            <person name="Spormann A.M."/>
            <person name="Op den Camp H."/>
            <person name="Overmann J."/>
            <person name="Amann R."/>
            <person name="Jetten M.S.M."/>
            <person name="Mascher T."/>
            <person name="Medema M.H."/>
            <person name="Devos D.P."/>
            <person name="Kaster A.-K."/>
            <person name="Ovreas L."/>
            <person name="Rohde M."/>
            <person name="Galperin M.Y."/>
            <person name="Jogler C."/>
        </authorList>
    </citation>
    <scope>NUCLEOTIDE SEQUENCE [LARGE SCALE GENOMIC DNA]</scope>
    <source>
        <strain evidence="2 3">CA12</strain>
    </source>
</reference>
<dbReference type="NCBIfam" id="TIGR02532">
    <property type="entry name" value="IV_pilin_GFxxxE"/>
    <property type="match status" value="1"/>
</dbReference>
<evidence type="ECO:0008006" key="4">
    <source>
        <dbReference type="Google" id="ProtNLM"/>
    </source>
</evidence>
<feature type="region of interest" description="Disordered" evidence="1">
    <location>
        <begin position="1"/>
        <end position="22"/>
    </location>
</feature>
<organism evidence="2 3">
    <name type="scientific">Alienimonas californiensis</name>
    <dbReference type="NCBI Taxonomy" id="2527989"/>
    <lineage>
        <taxon>Bacteria</taxon>
        <taxon>Pseudomonadati</taxon>
        <taxon>Planctomycetota</taxon>
        <taxon>Planctomycetia</taxon>
        <taxon>Planctomycetales</taxon>
        <taxon>Planctomycetaceae</taxon>
        <taxon>Alienimonas</taxon>
    </lineage>
</organism>